<reference evidence="2" key="2">
    <citation type="submission" date="2020-12" db="EMBL/GenBank/DDBJ databases">
        <title>New Spironucleus salmonicida genome in near-complete chromosomes.</title>
        <authorList>
            <person name="Xu F."/>
            <person name="Kurt Z."/>
            <person name="Jimenez-Gonzalez A."/>
            <person name="Astvaldsson A."/>
            <person name="Andersson J.O."/>
            <person name="Svard S.G."/>
        </authorList>
    </citation>
    <scope>NUCLEOTIDE SEQUENCE</scope>
    <source>
        <strain evidence="2">ATCC 50377</strain>
    </source>
</reference>
<dbReference type="AlphaFoldDB" id="V6LIY0"/>
<protein>
    <submittedName>
        <fullName evidence="1">Uncharacterized protein</fullName>
    </submittedName>
</protein>
<dbReference type="EMBL" id="KI546115">
    <property type="protein sequence ID" value="EST44522.1"/>
    <property type="molecule type" value="Genomic_DNA"/>
</dbReference>
<organism evidence="1">
    <name type="scientific">Spironucleus salmonicida</name>
    <dbReference type="NCBI Taxonomy" id="348837"/>
    <lineage>
        <taxon>Eukaryota</taxon>
        <taxon>Metamonada</taxon>
        <taxon>Diplomonadida</taxon>
        <taxon>Hexamitidae</taxon>
        <taxon>Hexamitinae</taxon>
        <taxon>Spironucleus</taxon>
    </lineage>
</organism>
<evidence type="ECO:0000313" key="1">
    <source>
        <dbReference type="EMBL" id="EST44522.1"/>
    </source>
</evidence>
<sequence>MLILLNQQFITEQYTFNDYIFYLHYLNPDITDTIIYQDIMFSDDNYHQVSIFKAVNNIANIVIEITLNQINSFPCNQLQISFLHSSAETAHISNVHVSFTITIQSFKHTSLTLLQGSRNFILTNATLNFSANMSHQNLISGLVSNLTGSANVVNSTFQLTTINASGLIVGGVAALAFEANFTLRDYNFTYLDPTILRLNSWAVRSDLASKVALGGVSGICSDCLIAARKCNFEVSRNRNYEAIGGVIGAGKGLDFNISKSIYNDNNEVGMYLNKVLVNQEFSCVLSLFMGLYGEYIYLCE</sequence>
<dbReference type="Proteomes" id="UP000018208">
    <property type="component" value="Unassembled WGS sequence"/>
</dbReference>
<dbReference type="VEuPathDB" id="GiardiaDB:SS50377_24627"/>
<proteinExistence type="predicted"/>
<evidence type="ECO:0000313" key="3">
    <source>
        <dbReference type="Proteomes" id="UP000018208"/>
    </source>
</evidence>
<gene>
    <name evidence="1" type="ORF">SS50377_15520</name>
    <name evidence="2" type="ORF">SS50377_24627</name>
</gene>
<keyword evidence="3" id="KW-1185">Reference proteome</keyword>
<accession>V6LIY0</accession>
<evidence type="ECO:0000313" key="2">
    <source>
        <dbReference type="EMBL" id="KAH0572516.1"/>
    </source>
</evidence>
<name>V6LIY0_9EUKA</name>
<dbReference type="EMBL" id="AUWU02000005">
    <property type="protein sequence ID" value="KAH0572516.1"/>
    <property type="molecule type" value="Genomic_DNA"/>
</dbReference>
<reference evidence="1 2" key="1">
    <citation type="journal article" date="2014" name="PLoS Genet.">
        <title>The Genome of Spironucleus salmonicida Highlights a Fish Pathogen Adapted to Fluctuating Environments.</title>
        <authorList>
            <person name="Xu F."/>
            <person name="Jerlstrom-Hultqvist J."/>
            <person name="Einarsson E."/>
            <person name="Astvaldsson A."/>
            <person name="Svard S.G."/>
            <person name="Andersson J.O."/>
        </authorList>
    </citation>
    <scope>NUCLEOTIDE SEQUENCE</scope>
    <source>
        <strain evidence="2">ATCC 50377</strain>
    </source>
</reference>